<dbReference type="Pfam" id="PF07690">
    <property type="entry name" value="MFS_1"/>
    <property type="match status" value="1"/>
</dbReference>
<dbReference type="GO" id="GO:0016020">
    <property type="term" value="C:membrane"/>
    <property type="evidence" value="ECO:0007669"/>
    <property type="project" value="UniProtKB-SubCell"/>
</dbReference>
<evidence type="ECO:0000313" key="8">
    <source>
        <dbReference type="Proteomes" id="UP000676194"/>
    </source>
</evidence>
<feature type="domain" description="Major facilitator superfamily (MFS) profile" evidence="6">
    <location>
        <begin position="16"/>
        <end position="460"/>
    </location>
</feature>
<feature type="transmembrane region" description="Helical" evidence="5">
    <location>
        <begin position="399"/>
        <end position="417"/>
    </location>
</feature>
<feature type="transmembrane region" description="Helical" evidence="5">
    <location>
        <begin position="248"/>
        <end position="267"/>
    </location>
</feature>
<dbReference type="EMBL" id="CP074694">
    <property type="protein sequence ID" value="QVL32526.1"/>
    <property type="molecule type" value="Genomic_DNA"/>
</dbReference>
<dbReference type="InterPro" id="IPR050382">
    <property type="entry name" value="MFS_Na/Anion_cotransporter"/>
</dbReference>
<feature type="transmembrane region" description="Helical" evidence="5">
    <location>
        <begin position="52"/>
        <end position="74"/>
    </location>
</feature>
<evidence type="ECO:0000256" key="1">
    <source>
        <dbReference type="ARBA" id="ARBA00004141"/>
    </source>
</evidence>
<evidence type="ECO:0000256" key="2">
    <source>
        <dbReference type="ARBA" id="ARBA00022692"/>
    </source>
</evidence>
<dbReference type="PANTHER" id="PTHR11662:SF399">
    <property type="entry name" value="FI19708P1-RELATED"/>
    <property type="match status" value="1"/>
</dbReference>
<dbReference type="InterPro" id="IPR036259">
    <property type="entry name" value="MFS_trans_sf"/>
</dbReference>
<accession>A0A8E6B7E7</accession>
<feature type="transmembrane region" description="Helical" evidence="5">
    <location>
        <begin position="152"/>
        <end position="172"/>
    </location>
</feature>
<keyword evidence="2 5" id="KW-0812">Transmembrane</keyword>
<feature type="transmembrane region" description="Helical" evidence="5">
    <location>
        <begin position="86"/>
        <end position="104"/>
    </location>
</feature>
<evidence type="ECO:0000256" key="5">
    <source>
        <dbReference type="SAM" id="Phobius"/>
    </source>
</evidence>
<name>A0A8E6B7E7_9BACT</name>
<keyword evidence="8" id="KW-1185">Reference proteome</keyword>
<feature type="transmembrane region" description="Helical" evidence="5">
    <location>
        <begin position="370"/>
        <end position="392"/>
    </location>
</feature>
<dbReference type="InterPro" id="IPR011701">
    <property type="entry name" value="MFS"/>
</dbReference>
<evidence type="ECO:0000259" key="6">
    <source>
        <dbReference type="PROSITE" id="PS50850"/>
    </source>
</evidence>
<comment type="subcellular location">
    <subcellularLocation>
        <location evidence="1">Membrane</location>
        <topology evidence="1">Multi-pass membrane protein</topology>
    </subcellularLocation>
</comment>
<dbReference type="RefSeq" id="WP_213497418.1">
    <property type="nucleotide sequence ID" value="NZ_CP074694.1"/>
</dbReference>
<dbReference type="KEGG" id="tsph:KIH39_00995"/>
<dbReference type="InterPro" id="IPR020846">
    <property type="entry name" value="MFS_dom"/>
</dbReference>
<feature type="transmembrane region" description="Helical" evidence="5">
    <location>
        <begin position="304"/>
        <end position="332"/>
    </location>
</feature>
<reference evidence="7" key="1">
    <citation type="submission" date="2021-05" db="EMBL/GenBank/DDBJ databases">
        <title>Complete genome sequence of the cellulolytic planctomycete Telmatocola sphagniphila SP2T and characterization of the first cellulase from planctomycetes.</title>
        <authorList>
            <person name="Rakitin A.L."/>
            <person name="Beletsky A.V."/>
            <person name="Naumoff D.G."/>
            <person name="Kulichevskaya I.S."/>
            <person name="Mardanov A.V."/>
            <person name="Ravin N.V."/>
            <person name="Dedysh S.N."/>
        </authorList>
    </citation>
    <scope>NUCLEOTIDE SEQUENCE</scope>
    <source>
        <strain evidence="7">SP2T</strain>
    </source>
</reference>
<sequence length="477" mass="52746">MSITSSEKPTGVRYTILLLLCCLAMITYIDRAVVSNAKDDIMDSVGQDRADMYYLLVAFQLAYALFEIPTGWLGDRFGPRSTLFRIVIWWTIFLSLTGLAGLKFGGETMLIGFSALLLIQFLFGMGEAGAFPNISRAIYNWFPASQRGFASGCVWLSARLMGGLTPLIWLFMTDAGFLSLNWRQGFAIFAGLASLWCLIFYFWFRNTPLEHPRANEAERNFILAHHVPQSGSHSIPWKILFGNANMRAICGMYFCLNFAWYFFMYFLPGFMKENFGLPRTSIGALGGGLTVASADLAQSTQQKILIAFFSGGPLLLGMFGCLIGGFLTDAYVRKTGDRKWGRRLFGMIGFGGASLSYILALVFISNIYAFAFLIALAGFFNDLTMSSCWATCQDVGRRNAAMVSGCMNMIGNLGAVLTNYVTGKILKSYTGADISQGYFLCISLFALAYFLGCLIWMKIDATKPIFPDSDDSLGAKK</sequence>
<keyword evidence="4 5" id="KW-0472">Membrane</keyword>
<dbReference type="PROSITE" id="PS50850">
    <property type="entry name" value="MFS"/>
    <property type="match status" value="1"/>
</dbReference>
<dbReference type="Gene3D" id="1.20.1250.20">
    <property type="entry name" value="MFS general substrate transporter like domains"/>
    <property type="match status" value="2"/>
</dbReference>
<dbReference type="AlphaFoldDB" id="A0A8E6B7E7"/>
<gene>
    <name evidence="7" type="ORF">KIH39_00995</name>
</gene>
<organism evidence="7 8">
    <name type="scientific">Telmatocola sphagniphila</name>
    <dbReference type="NCBI Taxonomy" id="1123043"/>
    <lineage>
        <taxon>Bacteria</taxon>
        <taxon>Pseudomonadati</taxon>
        <taxon>Planctomycetota</taxon>
        <taxon>Planctomycetia</taxon>
        <taxon>Gemmatales</taxon>
        <taxon>Gemmataceae</taxon>
    </lineage>
</organism>
<evidence type="ECO:0000256" key="3">
    <source>
        <dbReference type="ARBA" id="ARBA00022989"/>
    </source>
</evidence>
<feature type="transmembrane region" description="Helical" evidence="5">
    <location>
        <begin position="344"/>
        <end position="364"/>
    </location>
</feature>
<proteinExistence type="predicted"/>
<feature type="transmembrane region" description="Helical" evidence="5">
    <location>
        <begin position="437"/>
        <end position="457"/>
    </location>
</feature>
<dbReference type="SUPFAM" id="SSF103473">
    <property type="entry name" value="MFS general substrate transporter"/>
    <property type="match status" value="1"/>
</dbReference>
<dbReference type="PANTHER" id="PTHR11662">
    <property type="entry name" value="SOLUTE CARRIER FAMILY 17"/>
    <property type="match status" value="1"/>
</dbReference>
<dbReference type="GO" id="GO:0022857">
    <property type="term" value="F:transmembrane transporter activity"/>
    <property type="evidence" value="ECO:0007669"/>
    <property type="project" value="InterPro"/>
</dbReference>
<evidence type="ECO:0000256" key="4">
    <source>
        <dbReference type="ARBA" id="ARBA00023136"/>
    </source>
</evidence>
<dbReference type="Proteomes" id="UP000676194">
    <property type="component" value="Chromosome"/>
</dbReference>
<keyword evidence="3 5" id="KW-1133">Transmembrane helix</keyword>
<feature type="transmembrane region" description="Helical" evidence="5">
    <location>
        <begin position="12"/>
        <end position="29"/>
    </location>
</feature>
<feature type="transmembrane region" description="Helical" evidence="5">
    <location>
        <begin position="110"/>
        <end position="131"/>
    </location>
</feature>
<feature type="transmembrane region" description="Helical" evidence="5">
    <location>
        <begin position="184"/>
        <end position="204"/>
    </location>
</feature>
<protein>
    <submittedName>
        <fullName evidence="7">MFS transporter</fullName>
    </submittedName>
</protein>
<evidence type="ECO:0000313" key="7">
    <source>
        <dbReference type="EMBL" id="QVL32526.1"/>
    </source>
</evidence>